<dbReference type="InterPro" id="IPR001304">
    <property type="entry name" value="C-type_lectin-like"/>
</dbReference>
<evidence type="ECO:0000256" key="1">
    <source>
        <dbReference type="ARBA" id="ARBA00004167"/>
    </source>
</evidence>
<dbReference type="InterPro" id="IPR016186">
    <property type="entry name" value="C-type_lectin-like/link_sf"/>
</dbReference>
<keyword evidence="3" id="KW-0812">Transmembrane</keyword>
<evidence type="ECO:0000313" key="5">
    <source>
        <dbReference type="Proteomes" id="UP000515159"/>
    </source>
</evidence>
<dbReference type="Gene3D" id="3.10.100.10">
    <property type="entry name" value="Mannose-Binding Protein A, subunit A"/>
    <property type="match status" value="1"/>
</dbReference>
<keyword evidence="5" id="KW-1185">Reference proteome</keyword>
<dbReference type="RefSeq" id="XP_033784831.1">
    <property type="nucleotide sequence ID" value="XM_033928940.1"/>
</dbReference>
<evidence type="ECO:0000259" key="4">
    <source>
        <dbReference type="PROSITE" id="PS50041"/>
    </source>
</evidence>
<proteinExistence type="predicted"/>
<dbReference type="GeneID" id="117352437"/>
<dbReference type="InParanoid" id="A0A6P8QDH2"/>
<comment type="subcellular location">
    <subcellularLocation>
        <location evidence="1">Membrane</location>
        <topology evidence="1">Single-pass membrane protein</topology>
    </subcellularLocation>
</comment>
<dbReference type="GO" id="GO:0030246">
    <property type="term" value="F:carbohydrate binding"/>
    <property type="evidence" value="ECO:0007669"/>
    <property type="project" value="UniProtKB-KW"/>
</dbReference>
<dbReference type="Proteomes" id="UP000515159">
    <property type="component" value="Unplaced"/>
</dbReference>
<reference evidence="6" key="1">
    <citation type="submission" date="2025-08" db="UniProtKB">
        <authorList>
            <consortium name="RefSeq"/>
        </authorList>
    </citation>
    <scope>IDENTIFICATION</scope>
</reference>
<accession>A0A6P8QDH2</accession>
<dbReference type="PROSITE" id="PS50041">
    <property type="entry name" value="C_TYPE_LECTIN_2"/>
    <property type="match status" value="1"/>
</dbReference>
<dbReference type="SUPFAM" id="SSF56436">
    <property type="entry name" value="C-type lectin-like"/>
    <property type="match status" value="1"/>
</dbReference>
<evidence type="ECO:0000256" key="3">
    <source>
        <dbReference type="SAM" id="Phobius"/>
    </source>
</evidence>
<dbReference type="PANTHER" id="PTHR47498">
    <property type="entry name" value="C-TYPE LECTIN DOMAIN FAMILY 2 MEMBER L"/>
    <property type="match status" value="1"/>
</dbReference>
<name>A0A6P8QDH2_GEOSA</name>
<gene>
    <name evidence="6" type="primary">LOC117352437</name>
</gene>
<dbReference type="Pfam" id="PF00059">
    <property type="entry name" value="Lectin_C"/>
    <property type="match status" value="1"/>
</dbReference>
<evidence type="ECO:0000256" key="2">
    <source>
        <dbReference type="ARBA" id="ARBA00022734"/>
    </source>
</evidence>
<dbReference type="GO" id="GO:0016020">
    <property type="term" value="C:membrane"/>
    <property type="evidence" value="ECO:0007669"/>
    <property type="project" value="UniProtKB-SubCell"/>
</dbReference>
<feature type="domain" description="C-type lectin" evidence="4">
    <location>
        <begin position="113"/>
        <end position="215"/>
    </location>
</feature>
<evidence type="ECO:0000313" key="6">
    <source>
        <dbReference type="RefSeq" id="XP_033784831.1"/>
    </source>
</evidence>
<keyword evidence="3" id="KW-1133">Transmembrane helix</keyword>
<dbReference type="AlphaFoldDB" id="A0A6P8QDH2"/>
<organism evidence="5 6">
    <name type="scientific">Geotrypetes seraphini</name>
    <name type="common">Gaboon caecilian</name>
    <name type="synonym">Caecilia seraphini</name>
    <dbReference type="NCBI Taxonomy" id="260995"/>
    <lineage>
        <taxon>Eukaryota</taxon>
        <taxon>Metazoa</taxon>
        <taxon>Chordata</taxon>
        <taxon>Craniata</taxon>
        <taxon>Vertebrata</taxon>
        <taxon>Euteleostomi</taxon>
        <taxon>Amphibia</taxon>
        <taxon>Gymnophiona</taxon>
        <taxon>Geotrypetes</taxon>
    </lineage>
</organism>
<dbReference type="InterPro" id="IPR016187">
    <property type="entry name" value="CTDL_fold"/>
</dbReference>
<keyword evidence="2" id="KW-0430">Lectin</keyword>
<dbReference type="InterPro" id="IPR033992">
    <property type="entry name" value="NKR-like_CTLD"/>
</dbReference>
<dbReference type="PANTHER" id="PTHR47498:SF1">
    <property type="entry name" value="C-TYPE LECTIN DOMAIN FAMILY 2 MEMBER L"/>
    <property type="match status" value="1"/>
</dbReference>
<protein>
    <submittedName>
        <fullName evidence="6">C-type lectin domain family 2 member L-like</fullName>
    </submittedName>
</protein>
<sequence length="225" mass="25836">MAKHVARHHSCPPPATSTIKDVQMCSRSHSDPLLPGSHGQGFNVPQGNPCCWAPSRKFGRFFPTRCWSQTRVWKIIFLVLCLTFVFVYLSFTWLKACDTDPFTEPCPEGWSYFMKTCHYFNKSELSWNTSQDHCGSHNASLAVFPSEKELDYLFTICKNDCWIDLRKKAGTYQWTNGTPYHNLFEILNNEECVYIKDHKVLSTPDCLLPRAFICTMGRKSSGTII</sequence>
<feature type="transmembrane region" description="Helical" evidence="3">
    <location>
        <begin position="75"/>
        <end position="94"/>
    </location>
</feature>
<dbReference type="CDD" id="cd03593">
    <property type="entry name" value="CLECT_NK_receptors_like"/>
    <property type="match status" value="1"/>
</dbReference>
<keyword evidence="3" id="KW-0472">Membrane</keyword>
<dbReference type="KEGG" id="gsh:117352437"/>
<dbReference type="SMART" id="SM00034">
    <property type="entry name" value="CLECT"/>
    <property type="match status" value="1"/>
</dbReference>
<dbReference type="OrthoDB" id="8935730at2759"/>